<dbReference type="SUPFAM" id="SSF47565">
    <property type="entry name" value="Insect pheromone/odorant-binding proteins"/>
    <property type="match status" value="1"/>
</dbReference>
<reference evidence="5" key="1">
    <citation type="submission" date="2016-07" db="EMBL/GenBank/DDBJ databases">
        <title>Olfactory-related genes from the wheat stem sawfly, an agronomic pest and primitive hymenopteran.</title>
        <authorList>
            <person name="Gress J.C."/>
            <person name="Carey C.C."/>
            <person name="Dykgreve T.A."/>
            <person name="Walden K.O."/>
            <person name="Robertson H.M."/>
            <person name="Mazurie A."/>
            <person name="Wanner K.W."/>
        </authorList>
    </citation>
    <scope>NUCLEOTIDE SEQUENCE</scope>
</reference>
<organism evidence="5">
    <name type="scientific">Cephus cinctus</name>
    <name type="common">Wheat stem sawfly</name>
    <dbReference type="NCBI Taxonomy" id="211228"/>
    <lineage>
        <taxon>Eukaryota</taxon>
        <taxon>Metazoa</taxon>
        <taxon>Ecdysozoa</taxon>
        <taxon>Arthropoda</taxon>
        <taxon>Hexapoda</taxon>
        <taxon>Insecta</taxon>
        <taxon>Pterygota</taxon>
        <taxon>Neoptera</taxon>
        <taxon>Endopterygota</taxon>
        <taxon>Hymenoptera</taxon>
        <taxon>Cephoidea</taxon>
        <taxon>Cephidae</taxon>
        <taxon>Cephus</taxon>
    </lineage>
</organism>
<proteinExistence type="evidence at transcript level"/>
<dbReference type="GO" id="GO:0007608">
    <property type="term" value="P:sensory perception of smell"/>
    <property type="evidence" value="ECO:0007669"/>
    <property type="project" value="UniProtKB-ARBA"/>
</dbReference>
<dbReference type="EMBL" id="KX609455">
    <property type="protein sequence ID" value="ARN17862.1"/>
    <property type="molecule type" value="mRNA"/>
</dbReference>
<dbReference type="GO" id="GO:0005576">
    <property type="term" value="C:extracellular region"/>
    <property type="evidence" value="ECO:0007669"/>
    <property type="project" value="UniProtKB-SubCell"/>
</dbReference>
<dbReference type="PANTHER" id="PTHR21364:SF2">
    <property type="entry name" value="GENERAL ODORANT-BINDING PROTEIN 19A"/>
    <property type="match status" value="1"/>
</dbReference>
<evidence type="ECO:0000256" key="3">
    <source>
        <dbReference type="ARBA" id="ARBA00022525"/>
    </source>
</evidence>
<dbReference type="CDD" id="cd23992">
    <property type="entry name" value="PBP_GOBP"/>
    <property type="match status" value="1"/>
</dbReference>
<comment type="subcellular location">
    <subcellularLocation>
        <location evidence="1">Secreted</location>
    </subcellularLocation>
</comment>
<dbReference type="Pfam" id="PF01395">
    <property type="entry name" value="PBP_GOBP"/>
    <property type="match status" value="1"/>
</dbReference>
<dbReference type="AlphaFoldDB" id="A0A1W6L174"/>
<dbReference type="GO" id="GO:0005549">
    <property type="term" value="F:odorant binding"/>
    <property type="evidence" value="ECO:0007669"/>
    <property type="project" value="InterPro"/>
</dbReference>
<dbReference type="PANTHER" id="PTHR21364">
    <property type="entry name" value="GENERAL ODORANT-BINDING PROTEIN 19A"/>
    <property type="match status" value="1"/>
</dbReference>
<accession>A0A1W6L174</accession>
<gene>
    <name evidence="5" type="primary">OBP6</name>
</gene>
<dbReference type="InterPro" id="IPR006170">
    <property type="entry name" value="PBP/GOBP"/>
</dbReference>
<name>A0A1W6L174_CEPCN</name>
<protein>
    <submittedName>
        <fullName evidence="5">Odorant binding protein 6</fullName>
    </submittedName>
</protein>
<evidence type="ECO:0000313" key="5">
    <source>
        <dbReference type="EMBL" id="ARN17862.1"/>
    </source>
</evidence>
<dbReference type="SMART" id="SM00708">
    <property type="entry name" value="PhBP"/>
    <property type="match status" value="1"/>
</dbReference>
<sequence>MLLYVCCVFFLLGFGNSHGVSDEMMEMAKMLHDSCVSETGVDEGLIEKCRDGVFTEDSNLKCYIKCIMDQVSGMTDDGEVDEETVISMLPEEMQSETAPTIRECGTVRGSDNCDTAFQTHKCYYAKNPEVKLLFGIMKSQLTPRYSHHRVTTLICNRFPWFLLG</sequence>
<feature type="chain" id="PRO_5012664539" evidence="4">
    <location>
        <begin position="18"/>
        <end position="164"/>
    </location>
</feature>
<keyword evidence="4" id="KW-0732">Signal</keyword>
<evidence type="ECO:0000256" key="4">
    <source>
        <dbReference type="SAM" id="SignalP"/>
    </source>
</evidence>
<dbReference type="Gene3D" id="1.10.238.20">
    <property type="entry name" value="Pheromone/general odorant binding protein domain"/>
    <property type="match status" value="1"/>
</dbReference>
<keyword evidence="3" id="KW-0964">Secreted</keyword>
<dbReference type="FunFam" id="1.10.238.20:FF:000001">
    <property type="entry name" value="General odorant-binding protein lush"/>
    <property type="match status" value="1"/>
</dbReference>
<comment type="similarity">
    <text evidence="2">Belongs to the PBP/GOBP family.</text>
</comment>
<evidence type="ECO:0000256" key="1">
    <source>
        <dbReference type="ARBA" id="ARBA00004613"/>
    </source>
</evidence>
<dbReference type="InterPro" id="IPR036728">
    <property type="entry name" value="PBP_GOBP_sf"/>
</dbReference>
<evidence type="ECO:0000256" key="2">
    <source>
        <dbReference type="ARBA" id="ARBA00008098"/>
    </source>
</evidence>
<feature type="signal peptide" evidence="4">
    <location>
        <begin position="1"/>
        <end position="17"/>
    </location>
</feature>